<organism evidence="2">
    <name type="scientific">Kitasatospora sp. CMC57</name>
    <dbReference type="NCBI Taxonomy" id="3231513"/>
    <lineage>
        <taxon>Bacteria</taxon>
        <taxon>Bacillati</taxon>
        <taxon>Actinomycetota</taxon>
        <taxon>Actinomycetes</taxon>
        <taxon>Kitasatosporales</taxon>
        <taxon>Streptomycetaceae</taxon>
        <taxon>Kitasatospora</taxon>
    </lineage>
</organism>
<dbReference type="Gene3D" id="3.40.50.300">
    <property type="entry name" value="P-loop containing nucleotide triphosphate hydrolases"/>
    <property type="match status" value="1"/>
</dbReference>
<accession>A0AB33JXF6</accession>
<feature type="compositionally biased region" description="Low complexity" evidence="1">
    <location>
        <begin position="136"/>
        <end position="146"/>
    </location>
</feature>
<evidence type="ECO:0000313" key="2">
    <source>
        <dbReference type="EMBL" id="BFP44035.1"/>
    </source>
</evidence>
<dbReference type="SUPFAM" id="SSF52540">
    <property type="entry name" value="P-loop containing nucleoside triphosphate hydrolases"/>
    <property type="match status" value="1"/>
</dbReference>
<protein>
    <submittedName>
        <fullName evidence="2">Uncharacterized protein</fullName>
    </submittedName>
</protein>
<dbReference type="PANTHER" id="PTHR47691">
    <property type="entry name" value="REGULATOR-RELATED"/>
    <property type="match status" value="1"/>
</dbReference>
<gene>
    <name evidence="2" type="ORF">KCMC57_04030</name>
</gene>
<feature type="region of interest" description="Disordered" evidence="1">
    <location>
        <begin position="450"/>
        <end position="488"/>
    </location>
</feature>
<proteinExistence type="predicted"/>
<dbReference type="AlphaFoldDB" id="A0AB33JXF6"/>
<dbReference type="InterPro" id="IPR027417">
    <property type="entry name" value="P-loop_NTPase"/>
</dbReference>
<dbReference type="RefSeq" id="WP_407986637.1">
    <property type="nucleotide sequence ID" value="NZ_AP035881.2"/>
</dbReference>
<dbReference type="PRINTS" id="PR00364">
    <property type="entry name" value="DISEASERSIST"/>
</dbReference>
<name>A0AB33JXF6_9ACTN</name>
<dbReference type="EMBL" id="AP035881">
    <property type="protein sequence ID" value="BFP44035.1"/>
    <property type="molecule type" value="Genomic_DNA"/>
</dbReference>
<evidence type="ECO:0000256" key="1">
    <source>
        <dbReference type="SAM" id="MobiDB-lite"/>
    </source>
</evidence>
<dbReference type="PANTHER" id="PTHR47691:SF3">
    <property type="entry name" value="HTH-TYPE TRANSCRIPTIONAL REGULATOR RV0890C-RELATED"/>
    <property type="match status" value="1"/>
</dbReference>
<feature type="compositionally biased region" description="Basic and acidic residues" evidence="1">
    <location>
        <begin position="450"/>
        <end position="463"/>
    </location>
</feature>
<feature type="region of interest" description="Disordered" evidence="1">
    <location>
        <begin position="126"/>
        <end position="146"/>
    </location>
</feature>
<reference evidence="2" key="1">
    <citation type="submission" date="2024-07" db="EMBL/GenBank/DDBJ databases">
        <title>Complete genome sequences of cellulolytic bacteria, Kitasatospora sp. CMC57 and Streptomyces sp. CMC78, isolated from Japanese agricultural soil.</title>
        <authorList>
            <person name="Hashimoto T."/>
            <person name="Ito M."/>
            <person name="Iwamoto M."/>
            <person name="Fukahori D."/>
            <person name="Shoda T."/>
            <person name="Sakoda M."/>
            <person name="Morohoshi T."/>
            <person name="Mitsuboshi M."/>
            <person name="Nishizawa T."/>
        </authorList>
    </citation>
    <scope>NUCLEOTIDE SEQUENCE</scope>
    <source>
        <strain evidence="2">CMC57</strain>
    </source>
</reference>
<sequence length="488" mass="51961">MGRPEKPVDETGGAVAEFASGLRRLRAEAGNPTYRDMARTAMYSASVLSSAANGHRLPTLQVALGYVEACRGDREEWRRRWLVAAAGGGVPVVGARPAVSVTEPAAEQPPPLSAAAPASVQPLPATAPLGAGVPDAGLPRPAQLPLRPQGFVGRSAELARLGGPGGSPVLISGRVGVGKSELALRHAYDLADRLVDGQLYADLGPLTKETFNLAELVGGFLSALGVPPERIPAAPDQQAGLFRSLLARRRVLVLLENVHCERQIRPLLTESGTSTTIMVSRTPLLGLRDVRRIRLEPLPRPDSVELIDRALPERARADHAGADRLAELCGDLPLALDIATRKLAARPDISLRWAVSRLECPETLLGWLSVGDLSMRESLNSAHVQLGDRAAELLDLLVKQPDSELRAEESIPTGADELIDELVDAGMLGPGERQGTYRVDPLVRAFVSDRDPAHNLQPRRELPFPKMRPGTTAGQLTGPVEQLAAGAA</sequence>